<gene>
    <name evidence="2" type="ORF">GCM10025868_25650</name>
</gene>
<dbReference type="EMBL" id="BSUZ01000001">
    <property type="protein sequence ID" value="GMA87315.1"/>
    <property type="molecule type" value="Genomic_DNA"/>
</dbReference>
<evidence type="ECO:0000256" key="1">
    <source>
        <dbReference type="SAM" id="MobiDB-lite"/>
    </source>
</evidence>
<feature type="compositionally biased region" description="Low complexity" evidence="1">
    <location>
        <begin position="7"/>
        <end position="25"/>
    </location>
</feature>
<name>A0ABQ6JGK7_9ACTN</name>
<comment type="caution">
    <text evidence="2">The sequence shown here is derived from an EMBL/GenBank/DDBJ whole genome shotgun (WGS) entry which is preliminary data.</text>
</comment>
<evidence type="ECO:0000313" key="2">
    <source>
        <dbReference type="EMBL" id="GMA87315.1"/>
    </source>
</evidence>
<reference evidence="3" key="1">
    <citation type="journal article" date="2019" name="Int. J. Syst. Evol. Microbiol.">
        <title>The Global Catalogue of Microorganisms (GCM) 10K type strain sequencing project: providing services to taxonomists for standard genome sequencing and annotation.</title>
        <authorList>
            <consortium name="The Broad Institute Genomics Platform"/>
            <consortium name="The Broad Institute Genome Sequencing Center for Infectious Disease"/>
            <person name="Wu L."/>
            <person name="Ma J."/>
        </authorList>
    </citation>
    <scope>NUCLEOTIDE SEQUENCE [LARGE SCALE GENOMIC DNA]</scope>
    <source>
        <strain evidence="3">NBRC 108730</strain>
    </source>
</reference>
<proteinExistence type="predicted"/>
<protein>
    <submittedName>
        <fullName evidence="2">Uncharacterized protein</fullName>
    </submittedName>
</protein>
<evidence type="ECO:0000313" key="3">
    <source>
        <dbReference type="Proteomes" id="UP001157017"/>
    </source>
</evidence>
<keyword evidence="3" id="KW-1185">Reference proteome</keyword>
<organism evidence="2 3">
    <name type="scientific">Angustibacter aerolatus</name>
    <dbReference type="NCBI Taxonomy" id="1162965"/>
    <lineage>
        <taxon>Bacteria</taxon>
        <taxon>Bacillati</taxon>
        <taxon>Actinomycetota</taxon>
        <taxon>Actinomycetes</taxon>
        <taxon>Kineosporiales</taxon>
        <taxon>Kineosporiaceae</taxon>
    </lineage>
</organism>
<sequence length="72" mass="7251">MNGTTGSSSARPRPATSRRGVRCGAADGAATAVATRAATGIDTARPFTPLTWSPTRWVSSTYAAQQAAAPSA</sequence>
<accession>A0ABQ6JGK7</accession>
<feature type="region of interest" description="Disordered" evidence="1">
    <location>
        <begin position="1"/>
        <end position="25"/>
    </location>
</feature>
<dbReference type="Proteomes" id="UP001157017">
    <property type="component" value="Unassembled WGS sequence"/>
</dbReference>